<feature type="signal peptide" evidence="1">
    <location>
        <begin position="1"/>
        <end position="20"/>
    </location>
</feature>
<accession>A0ABV9TB87</accession>
<proteinExistence type="predicted"/>
<sequence>MKQIIKLFLILILFQQVSFASLNNMQQKKVLRKDFFNNISHIYYDDKKTDNGFDGFKVDIYSLYICDKNNFCYKHNISSGVPTVITINTVNTRNMHEITTKLSYDELKKIYFTGNLSTVKLISSKYIKDLPPIALLTSNNGEIEGIEITTKQSKDYSYTYSSVFTEDLEKTKEWALLLN</sequence>
<reference evidence="3" key="1">
    <citation type="journal article" date="2019" name="Int. J. Syst. Evol. Microbiol.">
        <title>The Global Catalogue of Microorganisms (GCM) 10K type strain sequencing project: providing services to taxonomists for standard genome sequencing and annotation.</title>
        <authorList>
            <consortium name="The Broad Institute Genomics Platform"/>
            <consortium name="The Broad Institute Genome Sequencing Center for Infectious Disease"/>
            <person name="Wu L."/>
            <person name="Ma J."/>
        </authorList>
    </citation>
    <scope>NUCLEOTIDE SEQUENCE [LARGE SCALE GENOMIC DNA]</scope>
    <source>
        <strain evidence="3">CGMCC 1.13718</strain>
    </source>
</reference>
<dbReference type="EMBL" id="JBHSJH010000001">
    <property type="protein sequence ID" value="MFC4891823.1"/>
    <property type="molecule type" value="Genomic_DNA"/>
</dbReference>
<protein>
    <submittedName>
        <fullName evidence="2">Uncharacterized protein</fullName>
    </submittedName>
</protein>
<feature type="chain" id="PRO_5047342836" evidence="1">
    <location>
        <begin position="21"/>
        <end position="179"/>
    </location>
</feature>
<keyword evidence="3" id="KW-1185">Reference proteome</keyword>
<organism evidence="2 3">
    <name type="scientific">Pseudofrancisella aestuarii</name>
    <dbReference type="NCBI Taxonomy" id="2670347"/>
    <lineage>
        <taxon>Bacteria</taxon>
        <taxon>Pseudomonadati</taxon>
        <taxon>Pseudomonadota</taxon>
        <taxon>Gammaproteobacteria</taxon>
        <taxon>Thiotrichales</taxon>
        <taxon>Francisellaceae</taxon>
        <taxon>Pseudofrancisella</taxon>
    </lineage>
</organism>
<keyword evidence="1" id="KW-0732">Signal</keyword>
<evidence type="ECO:0000256" key="1">
    <source>
        <dbReference type="SAM" id="SignalP"/>
    </source>
</evidence>
<comment type="caution">
    <text evidence="2">The sequence shown here is derived from an EMBL/GenBank/DDBJ whole genome shotgun (WGS) entry which is preliminary data.</text>
</comment>
<evidence type="ECO:0000313" key="2">
    <source>
        <dbReference type="EMBL" id="MFC4891823.1"/>
    </source>
</evidence>
<dbReference type="RefSeq" id="WP_119330448.1">
    <property type="nucleotide sequence ID" value="NZ_JBHSJH010000001.1"/>
</dbReference>
<gene>
    <name evidence="2" type="ORF">ACFPDQ_02005</name>
</gene>
<evidence type="ECO:0000313" key="3">
    <source>
        <dbReference type="Proteomes" id="UP001595926"/>
    </source>
</evidence>
<name>A0ABV9TB87_9GAMM</name>
<dbReference type="Proteomes" id="UP001595926">
    <property type="component" value="Unassembled WGS sequence"/>
</dbReference>